<dbReference type="OrthoDB" id="1364128at2"/>
<evidence type="ECO:0000313" key="1">
    <source>
        <dbReference type="EMBL" id="RRI07066.1"/>
    </source>
</evidence>
<proteinExistence type="predicted"/>
<accession>A0A3P3G876</accession>
<dbReference type="PANTHER" id="PTHR39332">
    <property type="entry name" value="BLL4707 PROTEIN"/>
    <property type="match status" value="1"/>
</dbReference>
<dbReference type="InterPro" id="IPR023393">
    <property type="entry name" value="START-like_dom_sf"/>
</dbReference>
<dbReference type="CDD" id="cd07821">
    <property type="entry name" value="PYR_PYL_RCAR_like"/>
    <property type="match status" value="1"/>
</dbReference>
<comment type="caution">
    <text evidence="1">The sequence shown here is derived from an EMBL/GenBank/DDBJ whole genome shotgun (WGS) entry which is preliminary data.</text>
</comment>
<dbReference type="Pfam" id="PF10604">
    <property type="entry name" value="Polyketide_cyc2"/>
    <property type="match status" value="1"/>
</dbReference>
<keyword evidence="2" id="KW-1185">Reference proteome</keyword>
<sequence length="154" mass="17066">MAKVSISSVIDAPVEQVWARIRDFNGLPSWHPRMVESHIEDGKDAATIGCVRNFQLVSGARLREKLLDFSDENFLVSYAILETPQPITNHKATLQLRRVTDGNRTYAEWTASFDAAPEEADKLAEGMGANVFQGGFNALKSHFAGQTEDRRSAS</sequence>
<dbReference type="EMBL" id="RQXT01000002">
    <property type="protein sequence ID" value="RRI07066.1"/>
    <property type="molecule type" value="Genomic_DNA"/>
</dbReference>
<dbReference type="InterPro" id="IPR019587">
    <property type="entry name" value="Polyketide_cyclase/dehydratase"/>
</dbReference>
<evidence type="ECO:0000313" key="2">
    <source>
        <dbReference type="Proteomes" id="UP000273786"/>
    </source>
</evidence>
<gene>
    <name evidence="1" type="ORF">EH240_02925</name>
</gene>
<name>A0A3P3G876_9HYPH</name>
<dbReference type="RefSeq" id="WP_124995912.1">
    <property type="nucleotide sequence ID" value="NZ_RQXT01000002.1"/>
</dbReference>
<dbReference type="Proteomes" id="UP000273786">
    <property type="component" value="Unassembled WGS sequence"/>
</dbReference>
<dbReference type="SUPFAM" id="SSF55961">
    <property type="entry name" value="Bet v1-like"/>
    <property type="match status" value="1"/>
</dbReference>
<dbReference type="AlphaFoldDB" id="A0A3P3G876"/>
<organism evidence="1 2">
    <name type="scientific">Mesorhizobium tamadayense</name>
    <dbReference type="NCBI Taxonomy" id="425306"/>
    <lineage>
        <taxon>Bacteria</taxon>
        <taxon>Pseudomonadati</taxon>
        <taxon>Pseudomonadota</taxon>
        <taxon>Alphaproteobacteria</taxon>
        <taxon>Hyphomicrobiales</taxon>
        <taxon>Phyllobacteriaceae</taxon>
        <taxon>Mesorhizobium</taxon>
    </lineage>
</organism>
<dbReference type="Gene3D" id="3.30.530.20">
    <property type="match status" value="1"/>
</dbReference>
<protein>
    <submittedName>
        <fullName evidence="1">SRPBCC family protein</fullName>
    </submittedName>
</protein>
<reference evidence="1 2" key="1">
    <citation type="submission" date="2018-11" db="EMBL/GenBank/DDBJ databases">
        <title>the genome of Mesorhizobium tamadayense DSM 28320.</title>
        <authorList>
            <person name="Gao J."/>
        </authorList>
    </citation>
    <scope>NUCLEOTIDE SEQUENCE [LARGE SCALE GENOMIC DNA]</scope>
    <source>
        <strain evidence="1 2">DSM 28320</strain>
    </source>
</reference>
<dbReference type="PANTHER" id="PTHR39332:SF7">
    <property type="entry name" value="SRPBCC FAMILY PROTEIN"/>
    <property type="match status" value="1"/>
</dbReference>